<keyword evidence="3" id="KW-1185">Reference proteome</keyword>
<dbReference type="EMBL" id="LT629776">
    <property type="protein sequence ID" value="SDS28147.1"/>
    <property type="molecule type" value="Genomic_DNA"/>
</dbReference>
<evidence type="ECO:0000256" key="1">
    <source>
        <dbReference type="SAM" id="Phobius"/>
    </source>
</evidence>
<feature type="transmembrane region" description="Helical" evidence="1">
    <location>
        <begin position="253"/>
        <end position="274"/>
    </location>
</feature>
<keyword evidence="1" id="KW-1133">Transmembrane helix</keyword>
<keyword evidence="1" id="KW-0812">Transmembrane</keyword>
<name>A0A1H1QXJ2_9CELL</name>
<keyword evidence="1" id="KW-0472">Membrane</keyword>
<dbReference type="Pfam" id="PF01944">
    <property type="entry name" value="SpoIIM"/>
    <property type="match status" value="1"/>
</dbReference>
<dbReference type="RefSeq" id="WP_083371934.1">
    <property type="nucleotide sequence ID" value="NZ_LT629776.1"/>
</dbReference>
<organism evidence="2 3">
    <name type="scientific">Paraoerskovia marina</name>
    <dbReference type="NCBI Taxonomy" id="545619"/>
    <lineage>
        <taxon>Bacteria</taxon>
        <taxon>Bacillati</taxon>
        <taxon>Actinomycetota</taxon>
        <taxon>Actinomycetes</taxon>
        <taxon>Micrococcales</taxon>
        <taxon>Cellulomonadaceae</taxon>
        <taxon>Paraoerskovia</taxon>
    </lineage>
</organism>
<dbReference type="InterPro" id="IPR002798">
    <property type="entry name" value="SpoIIM-like"/>
</dbReference>
<evidence type="ECO:0000313" key="3">
    <source>
        <dbReference type="Proteomes" id="UP000185663"/>
    </source>
</evidence>
<dbReference type="PANTHER" id="PTHR35337">
    <property type="entry name" value="SLR1478 PROTEIN"/>
    <property type="match status" value="1"/>
</dbReference>
<dbReference type="eggNOG" id="COG1300">
    <property type="taxonomic scope" value="Bacteria"/>
</dbReference>
<sequence>MDVDAYRAVHESDWQRLSVLVRRRRLDGTEADELVRLYQSTATDLSVLRTRAPDPVLISELSVLLARSRSKLTGSSDSSWRDVVRLFAVTIPAAFYRVRWWTVGVMVVFLAIAVAAGWWMATAPGAVEVMGTASQREDYVQNAFAEYYDPGTDFAVTVWTNNAWIAAQLVGLGITGVWPVFVLATNAVSVGAAGGLMASEGELDVFLALILPHGLMELTAVFVAGGAGLRLFWTAVAPGPRTRGRALAEEGRATMIVALGLVFVLGISGLVEGFVTGSDLAWWLKIVIGAVVLAAYWVYTLVLGGRAAAAGETGDLSAEEAGELAPTAG</sequence>
<dbReference type="PANTHER" id="PTHR35337:SF1">
    <property type="entry name" value="SLR1478 PROTEIN"/>
    <property type="match status" value="1"/>
</dbReference>
<dbReference type="STRING" id="545619.SAMN04489860_1202"/>
<gene>
    <name evidence="2" type="ORF">SAMN04489860_1202</name>
</gene>
<dbReference type="Proteomes" id="UP000185663">
    <property type="component" value="Chromosome I"/>
</dbReference>
<protein>
    <submittedName>
        <fullName evidence="2">Uncharacterized membrane protein SpoIIM, required for sporulation</fullName>
    </submittedName>
</protein>
<accession>A0A1H1QXJ2</accession>
<feature type="transmembrane region" description="Helical" evidence="1">
    <location>
        <begin position="100"/>
        <end position="121"/>
    </location>
</feature>
<evidence type="ECO:0000313" key="2">
    <source>
        <dbReference type="EMBL" id="SDS28147.1"/>
    </source>
</evidence>
<reference evidence="2 3" key="1">
    <citation type="submission" date="2016-10" db="EMBL/GenBank/DDBJ databases">
        <authorList>
            <person name="de Groot N.N."/>
        </authorList>
    </citation>
    <scope>NUCLEOTIDE SEQUENCE [LARGE SCALE GENOMIC DNA]</scope>
    <source>
        <strain evidence="2 3">DSM 22126</strain>
    </source>
</reference>
<feature type="transmembrane region" description="Helical" evidence="1">
    <location>
        <begin position="280"/>
        <end position="299"/>
    </location>
</feature>
<dbReference type="OrthoDB" id="5243448at2"/>
<dbReference type="AlphaFoldDB" id="A0A1H1QXJ2"/>
<proteinExistence type="predicted"/>
<feature type="transmembrane region" description="Helical" evidence="1">
    <location>
        <begin position="205"/>
        <end position="232"/>
    </location>
</feature>